<reference evidence="2" key="1">
    <citation type="journal article" date="2020" name="Nat. Genet.">
        <title>Genomic diversifications of five Gossypium allopolyploid species and their impact on cotton improvement.</title>
        <authorList>
            <person name="Chen Z.J."/>
            <person name="Sreedasyam A."/>
            <person name="Ando A."/>
            <person name="Song Q."/>
            <person name="De Santiago L.M."/>
            <person name="Hulse-Kemp A.M."/>
            <person name="Ding M."/>
            <person name="Ye W."/>
            <person name="Kirkbride R.C."/>
            <person name="Jenkins J."/>
            <person name="Plott C."/>
            <person name="Lovell J."/>
            <person name="Lin Y.M."/>
            <person name="Vaughn R."/>
            <person name="Liu B."/>
            <person name="Simpson S."/>
            <person name="Scheffler B.E."/>
            <person name="Wen L."/>
            <person name="Saski C.A."/>
            <person name="Grover C.E."/>
            <person name="Hu G."/>
            <person name="Conover J.L."/>
            <person name="Carlson J.W."/>
            <person name="Shu S."/>
            <person name="Boston L.B."/>
            <person name="Williams M."/>
            <person name="Peterson D.G."/>
            <person name="McGee K."/>
            <person name="Jones D.C."/>
            <person name="Wendel J.F."/>
            <person name="Stelly D.M."/>
            <person name="Grimwood J."/>
            <person name="Schmutz J."/>
        </authorList>
    </citation>
    <scope>NUCLEOTIDE SEQUENCE [LARGE SCALE GENOMIC DNA]</scope>
    <source>
        <strain evidence="2">cv. 3-79</strain>
    </source>
</reference>
<dbReference type="AlphaFoldDB" id="A0A5J5P2M6"/>
<gene>
    <name evidence="1" type="ORF">ES319_D12G231700v1</name>
</gene>
<organism evidence="1 2">
    <name type="scientific">Gossypium barbadense</name>
    <name type="common">Sea Island cotton</name>
    <name type="synonym">Hibiscus barbadensis</name>
    <dbReference type="NCBI Taxonomy" id="3634"/>
    <lineage>
        <taxon>Eukaryota</taxon>
        <taxon>Viridiplantae</taxon>
        <taxon>Streptophyta</taxon>
        <taxon>Embryophyta</taxon>
        <taxon>Tracheophyta</taxon>
        <taxon>Spermatophyta</taxon>
        <taxon>Magnoliopsida</taxon>
        <taxon>eudicotyledons</taxon>
        <taxon>Gunneridae</taxon>
        <taxon>Pentapetalae</taxon>
        <taxon>rosids</taxon>
        <taxon>malvids</taxon>
        <taxon>Malvales</taxon>
        <taxon>Malvaceae</taxon>
        <taxon>Malvoideae</taxon>
        <taxon>Gossypium</taxon>
    </lineage>
</organism>
<name>A0A5J5P2M6_GOSBA</name>
<evidence type="ECO:0000313" key="1">
    <source>
        <dbReference type="EMBL" id="KAB2000437.1"/>
    </source>
</evidence>
<dbReference type="Proteomes" id="UP000327439">
    <property type="component" value="Chromosome D12"/>
</dbReference>
<sequence>MDGSVESKIFFRCSPSLSEYSGNDEKASGRRRWQISGGGGRSWWLLKRRGG</sequence>
<accession>A0A5J5P2M6</accession>
<keyword evidence="2" id="KW-1185">Reference proteome</keyword>
<proteinExistence type="predicted"/>
<dbReference type="EMBL" id="CM018226">
    <property type="protein sequence ID" value="KAB2000437.1"/>
    <property type="molecule type" value="Genomic_DNA"/>
</dbReference>
<evidence type="ECO:0000313" key="2">
    <source>
        <dbReference type="Proteomes" id="UP000327439"/>
    </source>
</evidence>
<protein>
    <submittedName>
        <fullName evidence="1">Uncharacterized protein</fullName>
    </submittedName>
</protein>